<organism evidence="2 3">
    <name type="scientific">Candidatus Zambryskibacteria bacterium RIFOXYC1_FULL_39_10</name>
    <dbReference type="NCBI Taxonomy" id="1802779"/>
    <lineage>
        <taxon>Bacteria</taxon>
        <taxon>Candidatus Zambryskiibacteriota</taxon>
    </lineage>
</organism>
<gene>
    <name evidence="2" type="ORF">A2431_02845</name>
</gene>
<keyword evidence="1" id="KW-0472">Membrane</keyword>
<dbReference type="AlphaFoldDB" id="A0A1G2V006"/>
<evidence type="ECO:0000313" key="3">
    <source>
        <dbReference type="Proteomes" id="UP000177697"/>
    </source>
</evidence>
<keyword evidence="1" id="KW-0812">Transmembrane</keyword>
<feature type="transmembrane region" description="Helical" evidence="1">
    <location>
        <begin position="341"/>
        <end position="360"/>
    </location>
</feature>
<evidence type="ECO:0000313" key="2">
    <source>
        <dbReference type="EMBL" id="OHB14963.1"/>
    </source>
</evidence>
<proteinExistence type="predicted"/>
<accession>A0A1G2V006</accession>
<name>A0A1G2V006_9BACT</name>
<dbReference type="Proteomes" id="UP000177697">
    <property type="component" value="Unassembled WGS sequence"/>
</dbReference>
<evidence type="ECO:0000256" key="1">
    <source>
        <dbReference type="SAM" id="Phobius"/>
    </source>
</evidence>
<comment type="caution">
    <text evidence="2">The sequence shown here is derived from an EMBL/GenBank/DDBJ whole genome shotgun (WGS) entry which is preliminary data.</text>
</comment>
<dbReference type="EMBL" id="MHWW01000011">
    <property type="protein sequence ID" value="OHB14963.1"/>
    <property type="molecule type" value="Genomic_DNA"/>
</dbReference>
<protein>
    <submittedName>
        <fullName evidence="2">Uncharacterized protein</fullName>
    </submittedName>
</protein>
<reference evidence="2 3" key="1">
    <citation type="journal article" date="2016" name="Nat. Commun.">
        <title>Thousands of microbial genomes shed light on interconnected biogeochemical processes in an aquifer system.</title>
        <authorList>
            <person name="Anantharaman K."/>
            <person name="Brown C.T."/>
            <person name="Hug L.A."/>
            <person name="Sharon I."/>
            <person name="Castelle C.J."/>
            <person name="Probst A.J."/>
            <person name="Thomas B.C."/>
            <person name="Singh A."/>
            <person name="Wilkins M.J."/>
            <person name="Karaoz U."/>
            <person name="Brodie E.L."/>
            <person name="Williams K.H."/>
            <person name="Hubbard S.S."/>
            <person name="Banfield J.F."/>
        </authorList>
    </citation>
    <scope>NUCLEOTIDE SEQUENCE [LARGE SCALE GENOMIC DNA]</scope>
</reference>
<sequence>MTTATVIPSDQTFVELKGREYGTVSRPQERFFQELPASLVKIGESLRAESALLALVDSPVPAKEQIFNAYGKDLNLFKNRHGEFRDCLKQAVRYSVIVSAKTNQEEETDKIWENLEKEMPTIGNAPILELSYIRASKEVSVLLAELKAEVGLGIERLLRVFAFWLQELVEAEFIGLVEWTADDVCRYHYFHQKASMEILSGETTETHTFDGSKPFGERNTHTTARQGEVRRSRFLVRHVHHIINARLHLVGKYKGKKPARIKGFLGAVPNWLKPHLQIVDGTITMEEQIKLKIAETTTVEEEIISVYKYSPGVLLEPFNLIGWNSDDIKKTQWWPKKFSDVLAWILGTYIAIAVLILGPWKAGELLKSFYNWLF</sequence>
<keyword evidence="1" id="KW-1133">Transmembrane helix</keyword>